<dbReference type="EMBL" id="KQ981693">
    <property type="protein sequence ID" value="KYN37571.1"/>
    <property type="molecule type" value="Genomic_DNA"/>
</dbReference>
<evidence type="ECO:0000313" key="1">
    <source>
        <dbReference type="EMBL" id="KYN37571.1"/>
    </source>
</evidence>
<feature type="non-terminal residue" evidence="1">
    <location>
        <position position="1"/>
    </location>
</feature>
<evidence type="ECO:0000313" key="2">
    <source>
        <dbReference type="Proteomes" id="UP000078541"/>
    </source>
</evidence>
<keyword evidence="2" id="KW-1185">Reference proteome</keyword>
<reference evidence="1 2" key="1">
    <citation type="submission" date="2016-03" db="EMBL/GenBank/DDBJ databases">
        <title>Trachymyrmex septentrionalis WGS genome.</title>
        <authorList>
            <person name="Nygaard S."/>
            <person name="Hu H."/>
            <person name="Boomsma J."/>
            <person name="Zhang G."/>
        </authorList>
    </citation>
    <scope>NUCLEOTIDE SEQUENCE [LARGE SCALE GENOMIC DNA]</scope>
    <source>
        <strain evidence="1">Tsep2-gDNA-1</strain>
        <tissue evidence="1">Whole body</tissue>
    </source>
</reference>
<protein>
    <submittedName>
        <fullName evidence="1">Uncharacterized protein</fullName>
    </submittedName>
</protein>
<proteinExistence type="predicted"/>
<gene>
    <name evidence="1" type="ORF">ALC56_07770</name>
</gene>
<accession>A0A195FB12</accession>
<dbReference type="Proteomes" id="UP000078541">
    <property type="component" value="Unassembled WGS sequence"/>
</dbReference>
<dbReference type="AlphaFoldDB" id="A0A195FB12"/>
<name>A0A195FB12_9HYME</name>
<sequence length="84" mass="9781">RTVATRVSSMSRSILGMSTFREPCSPLHQGEEQPDTKYIPRIDLDTQETRETHNLYNVFNVKIITLFSDTCFIPKLFQFLNLDQ</sequence>
<organism evidence="1 2">
    <name type="scientific">Trachymyrmex septentrionalis</name>
    <dbReference type="NCBI Taxonomy" id="34720"/>
    <lineage>
        <taxon>Eukaryota</taxon>
        <taxon>Metazoa</taxon>
        <taxon>Ecdysozoa</taxon>
        <taxon>Arthropoda</taxon>
        <taxon>Hexapoda</taxon>
        <taxon>Insecta</taxon>
        <taxon>Pterygota</taxon>
        <taxon>Neoptera</taxon>
        <taxon>Endopterygota</taxon>
        <taxon>Hymenoptera</taxon>
        <taxon>Apocrita</taxon>
        <taxon>Aculeata</taxon>
        <taxon>Formicoidea</taxon>
        <taxon>Formicidae</taxon>
        <taxon>Myrmicinae</taxon>
        <taxon>Trachymyrmex</taxon>
    </lineage>
</organism>